<dbReference type="AlphaFoldDB" id="A0A2I0SVL9"/>
<proteinExistence type="predicted"/>
<reference evidence="1 2" key="1">
    <citation type="submission" date="2017-12" db="EMBL/GenBank/DDBJ databases">
        <title>Streptomyces populusis sp. nov., a novel endophytic actinobacterium isolated from stems of Populus adenopoda Maxim.</title>
        <authorList>
            <person name="Wang Z."/>
        </authorList>
    </citation>
    <scope>NUCLEOTIDE SEQUENCE [LARGE SCALE GENOMIC DNA]</scope>
    <source>
        <strain evidence="1 2">A249</strain>
    </source>
</reference>
<dbReference type="Proteomes" id="UP000236178">
    <property type="component" value="Unassembled WGS sequence"/>
</dbReference>
<evidence type="ECO:0000313" key="2">
    <source>
        <dbReference type="Proteomes" id="UP000236178"/>
    </source>
</evidence>
<organism evidence="1 2">
    <name type="scientific">Streptomyces populi</name>
    <dbReference type="NCBI Taxonomy" id="2058924"/>
    <lineage>
        <taxon>Bacteria</taxon>
        <taxon>Bacillati</taxon>
        <taxon>Actinomycetota</taxon>
        <taxon>Actinomycetes</taxon>
        <taxon>Kitasatosporales</taxon>
        <taxon>Streptomycetaceae</taxon>
        <taxon>Streptomyces</taxon>
    </lineage>
</organism>
<dbReference type="OrthoDB" id="3831300at2"/>
<dbReference type="EMBL" id="PJOS01000007">
    <property type="protein sequence ID" value="PKT73978.1"/>
    <property type="molecule type" value="Genomic_DNA"/>
</dbReference>
<protein>
    <submittedName>
        <fullName evidence="1">Uncharacterized protein</fullName>
    </submittedName>
</protein>
<sequence>MAFTAIAATTFSMAPASAVTDITIRDSNGLGSMTFHDDGDTFTVCNLTGRSAYVIGKIWYKPAIGGDWYVTNHKADAYGGGCAKIVNTDVEIVGNYQMKLYYDGSGREKEIAHSRVFNE</sequence>
<accession>A0A2I0SVL9</accession>
<keyword evidence="2" id="KW-1185">Reference proteome</keyword>
<evidence type="ECO:0000313" key="1">
    <source>
        <dbReference type="EMBL" id="PKT73978.1"/>
    </source>
</evidence>
<gene>
    <name evidence="1" type="ORF">CW362_06435</name>
</gene>
<comment type="caution">
    <text evidence="1">The sequence shown here is derived from an EMBL/GenBank/DDBJ whole genome shotgun (WGS) entry which is preliminary data.</text>
</comment>
<name>A0A2I0SVL9_9ACTN</name>